<keyword evidence="2 7" id="KW-0378">Hydrolase</keyword>
<dbReference type="GO" id="GO:0004386">
    <property type="term" value="F:helicase activity"/>
    <property type="evidence" value="ECO:0007669"/>
    <property type="project" value="UniProtKB-KW"/>
</dbReference>
<dbReference type="InterPro" id="IPR000629">
    <property type="entry name" value="RNA-helicase_DEAD-box_CS"/>
</dbReference>
<evidence type="ECO:0000259" key="9">
    <source>
        <dbReference type="PROSITE" id="PS51192"/>
    </source>
</evidence>
<feature type="region of interest" description="Disordered" evidence="8">
    <location>
        <begin position="527"/>
        <end position="601"/>
    </location>
</feature>
<reference evidence="12 13" key="1">
    <citation type="submission" date="2021-05" db="EMBL/GenBank/DDBJ databases">
        <title>Aequorivita echinoideorum JCM 30378 genome.</title>
        <authorList>
            <person name="Zhang H."/>
            <person name="Li C."/>
        </authorList>
    </citation>
    <scope>NUCLEOTIDE SEQUENCE [LARGE SCALE GENOMIC DNA]</scope>
    <source>
        <strain evidence="12 13">JCM30378</strain>
    </source>
</reference>
<evidence type="ECO:0000256" key="5">
    <source>
        <dbReference type="ARBA" id="ARBA00038437"/>
    </source>
</evidence>
<comment type="similarity">
    <text evidence="5 7">Belongs to the DEAD box helicase family.</text>
</comment>
<keyword evidence="3 7" id="KW-0347">Helicase</keyword>
<evidence type="ECO:0000256" key="3">
    <source>
        <dbReference type="ARBA" id="ARBA00022806"/>
    </source>
</evidence>
<dbReference type="PROSITE" id="PS51195">
    <property type="entry name" value="Q_MOTIF"/>
    <property type="match status" value="1"/>
</dbReference>
<feature type="domain" description="Helicase ATP-binding" evidence="9">
    <location>
        <begin position="34"/>
        <end position="205"/>
    </location>
</feature>
<dbReference type="CDD" id="cd12252">
    <property type="entry name" value="RRM_DbpA"/>
    <property type="match status" value="1"/>
</dbReference>
<dbReference type="PROSITE" id="PS51192">
    <property type="entry name" value="HELICASE_ATP_BIND_1"/>
    <property type="match status" value="1"/>
</dbReference>
<keyword evidence="13" id="KW-1185">Reference proteome</keyword>
<dbReference type="InterPro" id="IPR027417">
    <property type="entry name" value="P-loop_NTPase"/>
</dbReference>
<evidence type="ECO:0000313" key="12">
    <source>
        <dbReference type="EMBL" id="MBT0608191.1"/>
    </source>
</evidence>
<evidence type="ECO:0000256" key="8">
    <source>
        <dbReference type="SAM" id="MobiDB-lite"/>
    </source>
</evidence>
<dbReference type="InterPro" id="IPR044742">
    <property type="entry name" value="DEAD/DEAH_RhlB"/>
</dbReference>
<dbReference type="SMART" id="SM00490">
    <property type="entry name" value="HELICc"/>
    <property type="match status" value="1"/>
</dbReference>
<comment type="caution">
    <text evidence="12">The sequence shown here is derived from an EMBL/GenBank/DDBJ whole genome shotgun (WGS) entry which is preliminary data.</text>
</comment>
<evidence type="ECO:0000259" key="11">
    <source>
        <dbReference type="PROSITE" id="PS51195"/>
    </source>
</evidence>
<feature type="compositionally biased region" description="Basic and acidic residues" evidence="8">
    <location>
        <begin position="527"/>
        <end position="541"/>
    </location>
</feature>
<dbReference type="PANTHER" id="PTHR47959:SF13">
    <property type="entry name" value="ATP-DEPENDENT RNA HELICASE RHLE"/>
    <property type="match status" value="1"/>
</dbReference>
<evidence type="ECO:0000313" key="13">
    <source>
        <dbReference type="Proteomes" id="UP001297092"/>
    </source>
</evidence>
<dbReference type="Gene3D" id="3.30.70.330">
    <property type="match status" value="1"/>
</dbReference>
<feature type="short sequence motif" description="Q motif" evidence="6">
    <location>
        <begin position="2"/>
        <end position="30"/>
    </location>
</feature>
<dbReference type="InterPro" id="IPR011545">
    <property type="entry name" value="DEAD/DEAH_box_helicase_dom"/>
</dbReference>
<dbReference type="SUPFAM" id="SSF52540">
    <property type="entry name" value="P-loop containing nucleoside triphosphate hydrolases"/>
    <property type="match status" value="1"/>
</dbReference>
<dbReference type="CDD" id="cd18787">
    <property type="entry name" value="SF2_C_DEAD"/>
    <property type="match status" value="1"/>
</dbReference>
<accession>A0ABS5S4R4</accession>
<dbReference type="Proteomes" id="UP001297092">
    <property type="component" value="Unassembled WGS sequence"/>
</dbReference>
<dbReference type="InterPro" id="IPR005580">
    <property type="entry name" value="DbpA/CsdA_RNA-bd_dom"/>
</dbReference>
<dbReference type="Gene3D" id="3.40.50.300">
    <property type="entry name" value="P-loop containing nucleotide triphosphate hydrolases"/>
    <property type="match status" value="2"/>
</dbReference>
<dbReference type="PANTHER" id="PTHR47959">
    <property type="entry name" value="ATP-DEPENDENT RNA HELICASE RHLE-RELATED"/>
    <property type="match status" value="1"/>
</dbReference>
<evidence type="ECO:0000256" key="7">
    <source>
        <dbReference type="RuleBase" id="RU000492"/>
    </source>
</evidence>
<organism evidence="12 13">
    <name type="scientific">Aequorivita echinoideorum</name>
    <dbReference type="NCBI Taxonomy" id="1549647"/>
    <lineage>
        <taxon>Bacteria</taxon>
        <taxon>Pseudomonadati</taxon>
        <taxon>Bacteroidota</taxon>
        <taxon>Flavobacteriia</taxon>
        <taxon>Flavobacteriales</taxon>
        <taxon>Flavobacteriaceae</taxon>
        <taxon>Aequorivita</taxon>
    </lineage>
</organism>
<dbReference type="SMART" id="SM00487">
    <property type="entry name" value="DEXDc"/>
    <property type="match status" value="1"/>
</dbReference>
<protein>
    <submittedName>
        <fullName evidence="12">DEAD/DEAH box helicase</fullName>
    </submittedName>
</protein>
<sequence length="601" mass="67735">MTAFKALGLEENLLKAIADMGFETPSEVQQKTIPILLDRETDMVSLAQTGTGKTAAFGFPMLQKIDVNSRTTQGLILSPTRELCLQITNELISYGKYLPGLNVTAIYGGASITDQAKQIKRGAQIVVATPGRMKDMIGRGLVDISKIEYCVLDEADEMLNMGFYEDITEILSHSPKEKSTWLFSATMPKEVATIAKKFMHTPVEITVGTKNVGSDQVSHEYYLVNARDRYNALKRLADANPDIFSVVFCRTKRDTQKVAENLIEDGYNAAALHGDLSQNQRDLVMKSFRNRQIQMLVATDVAARGIDVDDITHVINYQLPDEIETYTHRSGRTGRAGKTGVSMVIVSKSEVRKIHSIEKIIQKKFIAKDIPSGMEICEVQLFHLANSIKDTKINHEIDAYLPNINEVLEDFTKEELIKKVFSVEFTRFFNYYKNSKDLNASGERNFSDEDAKDSTRYFINIGNKDDFDWMSLKDFLRDLLQLGKDDVYKVDVKDSFSFFNTDDKHQELVMGIFKDFKLDGRQINVEISKDSGRKSKGGGRDRNRKRGDRNDRGDGGGRRGFKKRSGGNDGGNDRPAFKGKSRRKNERPNTKGTGGRRRRNG</sequence>
<dbReference type="InterPro" id="IPR012677">
    <property type="entry name" value="Nucleotide-bd_a/b_plait_sf"/>
</dbReference>
<dbReference type="PROSITE" id="PS00039">
    <property type="entry name" value="DEAD_ATP_HELICASE"/>
    <property type="match status" value="1"/>
</dbReference>
<name>A0ABS5S4R4_9FLAO</name>
<dbReference type="InterPro" id="IPR014001">
    <property type="entry name" value="Helicase_ATP-bd"/>
</dbReference>
<keyword evidence="1 7" id="KW-0547">Nucleotide-binding</keyword>
<evidence type="ECO:0000256" key="6">
    <source>
        <dbReference type="PROSITE-ProRule" id="PRU00552"/>
    </source>
</evidence>
<feature type="compositionally biased region" description="Basic and acidic residues" evidence="8">
    <location>
        <begin position="548"/>
        <end position="557"/>
    </location>
</feature>
<evidence type="ECO:0000256" key="4">
    <source>
        <dbReference type="ARBA" id="ARBA00022840"/>
    </source>
</evidence>
<dbReference type="EMBL" id="JAHCTB010000003">
    <property type="protein sequence ID" value="MBT0608191.1"/>
    <property type="molecule type" value="Genomic_DNA"/>
</dbReference>
<proteinExistence type="inferred from homology"/>
<feature type="domain" description="DEAD-box RNA helicase Q" evidence="11">
    <location>
        <begin position="2"/>
        <end position="30"/>
    </location>
</feature>
<dbReference type="InterPro" id="IPR050079">
    <property type="entry name" value="DEAD_box_RNA_helicase"/>
</dbReference>
<dbReference type="Pfam" id="PF03880">
    <property type="entry name" value="DbpA"/>
    <property type="match status" value="1"/>
</dbReference>
<dbReference type="PROSITE" id="PS51194">
    <property type="entry name" value="HELICASE_CTER"/>
    <property type="match status" value="1"/>
</dbReference>
<dbReference type="Pfam" id="PF00270">
    <property type="entry name" value="DEAD"/>
    <property type="match status" value="1"/>
</dbReference>
<evidence type="ECO:0000259" key="10">
    <source>
        <dbReference type="PROSITE" id="PS51194"/>
    </source>
</evidence>
<gene>
    <name evidence="12" type="ORF">KIV10_08360</name>
</gene>
<evidence type="ECO:0000256" key="2">
    <source>
        <dbReference type="ARBA" id="ARBA00022801"/>
    </source>
</evidence>
<keyword evidence="4 7" id="KW-0067">ATP-binding</keyword>
<dbReference type="RefSeq" id="WP_214113061.1">
    <property type="nucleotide sequence ID" value="NZ_JAHCTB010000003.1"/>
</dbReference>
<dbReference type="InterPro" id="IPR014014">
    <property type="entry name" value="RNA_helicase_DEAD_Q_motif"/>
</dbReference>
<dbReference type="Pfam" id="PF00271">
    <property type="entry name" value="Helicase_C"/>
    <property type="match status" value="1"/>
</dbReference>
<dbReference type="CDD" id="cd00268">
    <property type="entry name" value="DEADc"/>
    <property type="match status" value="1"/>
</dbReference>
<dbReference type="InterPro" id="IPR001650">
    <property type="entry name" value="Helicase_C-like"/>
</dbReference>
<feature type="domain" description="Helicase C-terminal" evidence="10">
    <location>
        <begin position="225"/>
        <end position="378"/>
    </location>
</feature>
<evidence type="ECO:0000256" key="1">
    <source>
        <dbReference type="ARBA" id="ARBA00022741"/>
    </source>
</evidence>